<protein>
    <submittedName>
        <fullName evidence="1">Uncharacterized protein</fullName>
    </submittedName>
</protein>
<gene>
    <name evidence="1" type="ORF">AJ80_02478</name>
</gene>
<dbReference type="AlphaFoldDB" id="A0A2B7YHG2"/>
<keyword evidence="2" id="KW-1185">Reference proteome</keyword>
<proteinExistence type="predicted"/>
<name>A0A2B7YHG2_POLH7</name>
<comment type="caution">
    <text evidence="1">The sequence shown here is derived from an EMBL/GenBank/DDBJ whole genome shotgun (WGS) entry which is preliminary data.</text>
</comment>
<sequence>MSTWDYYYDPKCIRCFKPRKVINHRQRFMICASCRLAVSWAEPGDIPYEPKNVSIGITPDLYRDHLLGLRPDRLSADIIH</sequence>
<reference evidence="1 2" key="1">
    <citation type="submission" date="2017-10" db="EMBL/GenBank/DDBJ databases">
        <title>Comparative genomics in systemic dimorphic fungi from Ajellomycetaceae.</title>
        <authorList>
            <person name="Munoz J.F."/>
            <person name="Mcewen J.G."/>
            <person name="Clay O.K."/>
            <person name="Cuomo C.A."/>
        </authorList>
    </citation>
    <scope>NUCLEOTIDE SEQUENCE [LARGE SCALE GENOMIC DNA]</scope>
    <source>
        <strain evidence="1 2">UAMH7299</strain>
    </source>
</reference>
<dbReference type="PROSITE" id="PS00414">
    <property type="entry name" value="PROFILIN"/>
    <property type="match status" value="1"/>
</dbReference>
<dbReference type="GO" id="GO:0003779">
    <property type="term" value="F:actin binding"/>
    <property type="evidence" value="ECO:0007669"/>
    <property type="project" value="InterPro"/>
</dbReference>
<evidence type="ECO:0000313" key="1">
    <source>
        <dbReference type="EMBL" id="PGH23524.1"/>
    </source>
</evidence>
<dbReference type="OrthoDB" id="3200163at2759"/>
<evidence type="ECO:0000313" key="2">
    <source>
        <dbReference type="Proteomes" id="UP000224634"/>
    </source>
</evidence>
<dbReference type="EMBL" id="PDNA01000023">
    <property type="protein sequence ID" value="PGH23524.1"/>
    <property type="molecule type" value="Genomic_DNA"/>
</dbReference>
<dbReference type="Proteomes" id="UP000224634">
    <property type="component" value="Unassembled WGS sequence"/>
</dbReference>
<organism evidence="1 2">
    <name type="scientific">Polytolypa hystricis (strain UAMH7299)</name>
    <dbReference type="NCBI Taxonomy" id="1447883"/>
    <lineage>
        <taxon>Eukaryota</taxon>
        <taxon>Fungi</taxon>
        <taxon>Dikarya</taxon>
        <taxon>Ascomycota</taxon>
        <taxon>Pezizomycotina</taxon>
        <taxon>Eurotiomycetes</taxon>
        <taxon>Eurotiomycetidae</taxon>
        <taxon>Onygenales</taxon>
        <taxon>Onygenales incertae sedis</taxon>
        <taxon>Polytolypa</taxon>
    </lineage>
</organism>
<accession>A0A2B7YHG2</accession>
<dbReference type="InterPro" id="IPR027310">
    <property type="entry name" value="Profilin_CS"/>
</dbReference>